<gene>
    <name evidence="1" type="ORF">FC64_GL000868</name>
</gene>
<dbReference type="PATRIC" id="fig|1423820.4.peg.890"/>
<dbReference type="AlphaFoldDB" id="A0A0R1ZAJ7"/>
<proteinExistence type="predicted"/>
<accession>A0A0R1ZAJ7</accession>
<dbReference type="InterPro" id="IPR036249">
    <property type="entry name" value="Thioredoxin-like_sf"/>
</dbReference>
<name>A0A0R1ZAJ7_9LACO</name>
<dbReference type="Pfam" id="PF13743">
    <property type="entry name" value="Thioredoxin_5"/>
    <property type="match status" value="1"/>
</dbReference>
<dbReference type="Gene3D" id="3.40.30.10">
    <property type="entry name" value="Glutaredoxin"/>
    <property type="match status" value="1"/>
</dbReference>
<evidence type="ECO:0000313" key="2">
    <source>
        <dbReference type="Proteomes" id="UP000051291"/>
    </source>
</evidence>
<sequence length="210" mass="24443">MLEVYLFINPISETCYQTEKKIIKLLAQAQNKIRFRVLPLLTLSTVSFAMQHVGVSSSIEHQVVDTLYKASLDYEAALFQGQKRGRNFLLNVQECTLRNNFKYTDEMVEKVAFKSHLDWELFKKDRQSDLAVKTFKKDQRIAAEMQITTYPEVVVTNTDFPDYAFSLNPQESFNILHKFILHPQDSVLCSNNHTHYLHSAKLNRPQKPIK</sequence>
<comment type="caution">
    <text evidence="1">The sequence shown here is derived from an EMBL/GenBank/DDBJ whole genome shotgun (WGS) entry which is preliminary data.</text>
</comment>
<reference evidence="1 2" key="1">
    <citation type="journal article" date="2015" name="Genome Announc.">
        <title>Expanding the biotechnology potential of lactobacilli through comparative genomics of 213 strains and associated genera.</title>
        <authorList>
            <person name="Sun Z."/>
            <person name="Harris H.M."/>
            <person name="McCann A."/>
            <person name="Guo C."/>
            <person name="Argimon S."/>
            <person name="Zhang W."/>
            <person name="Yang X."/>
            <person name="Jeffery I.B."/>
            <person name="Cooney J.C."/>
            <person name="Kagawa T.F."/>
            <person name="Liu W."/>
            <person name="Song Y."/>
            <person name="Salvetti E."/>
            <person name="Wrobel A."/>
            <person name="Rasinkangas P."/>
            <person name="Parkhill J."/>
            <person name="Rea M.C."/>
            <person name="O'Sullivan O."/>
            <person name="Ritari J."/>
            <person name="Douillard F.P."/>
            <person name="Paul Ross R."/>
            <person name="Yang R."/>
            <person name="Briner A.E."/>
            <person name="Felis G.E."/>
            <person name="de Vos W.M."/>
            <person name="Barrangou R."/>
            <person name="Klaenhammer T.R."/>
            <person name="Caufield P.W."/>
            <person name="Cui Y."/>
            <person name="Zhang H."/>
            <person name="O'Toole P.W."/>
        </authorList>
    </citation>
    <scope>NUCLEOTIDE SEQUENCE [LARGE SCALE GENOMIC DNA]</scope>
    <source>
        <strain evidence="1 2">DSM 20653</strain>
    </source>
</reference>
<evidence type="ECO:0008006" key="3">
    <source>
        <dbReference type="Google" id="ProtNLM"/>
    </source>
</evidence>
<evidence type="ECO:0000313" key="1">
    <source>
        <dbReference type="EMBL" id="KRM51681.1"/>
    </source>
</evidence>
<dbReference type="Proteomes" id="UP000051291">
    <property type="component" value="Unassembled WGS sequence"/>
</dbReference>
<dbReference type="EMBL" id="AYYZ01000029">
    <property type="protein sequence ID" value="KRM51681.1"/>
    <property type="molecule type" value="Genomic_DNA"/>
</dbReference>
<keyword evidence="2" id="KW-1185">Reference proteome</keyword>
<dbReference type="RefSeq" id="WP_057906740.1">
    <property type="nucleotide sequence ID" value="NZ_AYYZ01000029.1"/>
</dbReference>
<organism evidence="1 2">
    <name type="scientific">Ligilactobacillus araffinosus DSM 20653</name>
    <dbReference type="NCBI Taxonomy" id="1423820"/>
    <lineage>
        <taxon>Bacteria</taxon>
        <taxon>Bacillati</taxon>
        <taxon>Bacillota</taxon>
        <taxon>Bacilli</taxon>
        <taxon>Lactobacillales</taxon>
        <taxon>Lactobacillaceae</taxon>
        <taxon>Ligilactobacillus</taxon>
    </lineage>
</organism>
<protein>
    <recommendedName>
        <fullName evidence="3">Dithiol-disulfide isomerase</fullName>
    </recommendedName>
</protein>
<dbReference type="STRING" id="1423820.FC64_GL000868"/>
<dbReference type="SUPFAM" id="SSF52833">
    <property type="entry name" value="Thioredoxin-like"/>
    <property type="match status" value="1"/>
</dbReference>